<evidence type="ECO:0000313" key="1">
    <source>
        <dbReference type="EMBL" id="KAK2581445.1"/>
    </source>
</evidence>
<sequence>MLKAIKLRFLFAEGLVVVNYRECKERKEKKTEFYYSSGYLRIAVTTMLPRIIERKRKRAGAPYCGICKLIYNGILLWTNV</sequence>
<evidence type="ECO:0000313" key="2">
    <source>
        <dbReference type="Proteomes" id="UP001258017"/>
    </source>
</evidence>
<dbReference type="AlphaFoldDB" id="A0AAD9RKL6"/>
<name>A0AAD9RKL6_9HYME</name>
<protein>
    <submittedName>
        <fullName evidence="1">Uncharacterized protein</fullName>
    </submittedName>
</protein>
<dbReference type="Proteomes" id="UP001258017">
    <property type="component" value="Unassembled WGS sequence"/>
</dbReference>
<reference evidence="1" key="2">
    <citation type="journal article" date="2023" name="Commun. Biol.">
        <title>Intrasexual cuticular hydrocarbon dimorphism in a wasp sheds light on hydrocarbon biosynthesis genes in Hymenoptera.</title>
        <authorList>
            <person name="Moris V.C."/>
            <person name="Podsiadlowski L."/>
            <person name="Martin S."/>
            <person name="Oeyen J.P."/>
            <person name="Donath A."/>
            <person name="Petersen M."/>
            <person name="Wilbrandt J."/>
            <person name="Misof B."/>
            <person name="Liedtke D."/>
            <person name="Thamm M."/>
            <person name="Scheiner R."/>
            <person name="Schmitt T."/>
            <person name="Niehuis O."/>
        </authorList>
    </citation>
    <scope>NUCLEOTIDE SEQUENCE</scope>
    <source>
        <strain evidence="1">GBR_01_08_01A</strain>
    </source>
</reference>
<keyword evidence="2" id="KW-1185">Reference proteome</keyword>
<reference evidence="1" key="1">
    <citation type="submission" date="2021-08" db="EMBL/GenBank/DDBJ databases">
        <authorList>
            <person name="Misof B."/>
            <person name="Oliver O."/>
            <person name="Podsiadlowski L."/>
            <person name="Donath A."/>
            <person name="Peters R."/>
            <person name="Mayer C."/>
            <person name="Rust J."/>
            <person name="Gunkel S."/>
            <person name="Lesny P."/>
            <person name="Martin S."/>
            <person name="Oeyen J.P."/>
            <person name="Petersen M."/>
            <person name="Panagiotis P."/>
            <person name="Wilbrandt J."/>
            <person name="Tanja T."/>
        </authorList>
    </citation>
    <scope>NUCLEOTIDE SEQUENCE</scope>
    <source>
        <strain evidence="1">GBR_01_08_01A</strain>
        <tissue evidence="1">Thorax + abdomen</tissue>
    </source>
</reference>
<organism evidence="1 2">
    <name type="scientific">Odynerus spinipes</name>
    <dbReference type="NCBI Taxonomy" id="1348599"/>
    <lineage>
        <taxon>Eukaryota</taxon>
        <taxon>Metazoa</taxon>
        <taxon>Ecdysozoa</taxon>
        <taxon>Arthropoda</taxon>
        <taxon>Hexapoda</taxon>
        <taxon>Insecta</taxon>
        <taxon>Pterygota</taxon>
        <taxon>Neoptera</taxon>
        <taxon>Endopterygota</taxon>
        <taxon>Hymenoptera</taxon>
        <taxon>Apocrita</taxon>
        <taxon>Aculeata</taxon>
        <taxon>Vespoidea</taxon>
        <taxon>Vespidae</taxon>
        <taxon>Eumeninae</taxon>
        <taxon>Odynerus</taxon>
    </lineage>
</organism>
<gene>
    <name evidence="1" type="ORF">KPH14_005119</name>
</gene>
<comment type="caution">
    <text evidence="1">The sequence shown here is derived from an EMBL/GenBank/DDBJ whole genome shotgun (WGS) entry which is preliminary data.</text>
</comment>
<accession>A0AAD9RKL6</accession>
<proteinExistence type="predicted"/>
<dbReference type="EMBL" id="JAIFRP010000039">
    <property type="protein sequence ID" value="KAK2581445.1"/>
    <property type="molecule type" value="Genomic_DNA"/>
</dbReference>